<dbReference type="InterPro" id="IPR038454">
    <property type="entry name" value="DnaA_N_sf"/>
</dbReference>
<comment type="similarity">
    <text evidence="1 8 11">Belongs to the DnaA family.</text>
</comment>
<gene>
    <name evidence="8 14" type="primary">dnaA</name>
    <name evidence="14" type="ORF">CQA66_05740</name>
</gene>
<evidence type="ECO:0000256" key="11">
    <source>
        <dbReference type="RuleBase" id="RU004227"/>
    </source>
</evidence>
<dbReference type="InterPro" id="IPR024633">
    <property type="entry name" value="DnaA_N_dom"/>
</dbReference>
<evidence type="ECO:0000256" key="8">
    <source>
        <dbReference type="HAMAP-Rule" id="MF_00377"/>
    </source>
</evidence>
<evidence type="ECO:0000313" key="15">
    <source>
        <dbReference type="Proteomes" id="UP000256424"/>
    </source>
</evidence>
<evidence type="ECO:0000256" key="9">
    <source>
        <dbReference type="NCBIfam" id="TIGR00362"/>
    </source>
</evidence>
<comment type="caution">
    <text evidence="8">Lacks conserved residue(s) required for the propagation of feature annotation.</text>
</comment>
<dbReference type="AlphaFoldDB" id="A0A3D8J353"/>
<dbReference type="InterPro" id="IPR001957">
    <property type="entry name" value="Chromosome_initiator_DnaA"/>
</dbReference>
<feature type="region of interest" description="Domain IV, binds dsDNA" evidence="8">
    <location>
        <begin position="319"/>
        <end position="439"/>
    </location>
</feature>
<keyword evidence="4 8" id="KW-0547">Nucleotide-binding</keyword>
<feature type="region of interest" description="Domain I, interacts with DnaA modulators" evidence="8">
    <location>
        <begin position="1"/>
        <end position="79"/>
    </location>
</feature>
<dbReference type="OrthoDB" id="9807019at2"/>
<evidence type="ECO:0000256" key="7">
    <source>
        <dbReference type="ARBA" id="ARBA00023125"/>
    </source>
</evidence>
<evidence type="ECO:0000256" key="1">
    <source>
        <dbReference type="ARBA" id="ARBA00006583"/>
    </source>
</evidence>
<dbReference type="InterPro" id="IPR027417">
    <property type="entry name" value="P-loop_NTPase"/>
</dbReference>
<dbReference type="CDD" id="cd00009">
    <property type="entry name" value="AAA"/>
    <property type="match status" value="1"/>
</dbReference>
<dbReference type="GO" id="GO:0003688">
    <property type="term" value="F:DNA replication origin binding"/>
    <property type="evidence" value="ECO:0007669"/>
    <property type="project" value="UniProtKB-UniRule"/>
</dbReference>
<keyword evidence="5 8" id="KW-0067">ATP-binding</keyword>
<dbReference type="Gene3D" id="1.10.1750.10">
    <property type="match status" value="1"/>
</dbReference>
<dbReference type="InterPro" id="IPR020591">
    <property type="entry name" value="Chromosome_initiator_DnaA-like"/>
</dbReference>
<comment type="subcellular location">
    <subcellularLocation>
        <location evidence="8">Cytoplasm</location>
    </subcellularLocation>
</comment>
<feature type="domain" description="Chromosomal replication initiator DnaA C-terminal" evidence="13">
    <location>
        <begin position="345"/>
        <end position="415"/>
    </location>
</feature>
<accession>A0A3D8J353</accession>
<evidence type="ECO:0000256" key="5">
    <source>
        <dbReference type="ARBA" id="ARBA00022840"/>
    </source>
</evidence>
<evidence type="ECO:0000256" key="3">
    <source>
        <dbReference type="ARBA" id="ARBA00022705"/>
    </source>
</evidence>
<dbReference type="EMBL" id="NXLW01000009">
    <property type="protein sequence ID" value="RDU71962.1"/>
    <property type="molecule type" value="Genomic_DNA"/>
</dbReference>
<dbReference type="InterPro" id="IPR013159">
    <property type="entry name" value="DnaA_C"/>
</dbReference>
<dbReference type="GO" id="GO:0006275">
    <property type="term" value="P:regulation of DNA replication"/>
    <property type="evidence" value="ECO:0007669"/>
    <property type="project" value="UniProtKB-UniRule"/>
</dbReference>
<dbReference type="RefSeq" id="WP_104762906.1">
    <property type="nucleotide sequence ID" value="NZ_FZPM01000011.1"/>
</dbReference>
<evidence type="ECO:0000256" key="6">
    <source>
        <dbReference type="ARBA" id="ARBA00023121"/>
    </source>
</evidence>
<dbReference type="InterPro" id="IPR003593">
    <property type="entry name" value="AAA+_ATPase"/>
</dbReference>
<dbReference type="GO" id="GO:0005737">
    <property type="term" value="C:cytoplasm"/>
    <property type="evidence" value="ECO:0007669"/>
    <property type="project" value="UniProtKB-SubCell"/>
</dbReference>
<keyword evidence="6 8" id="KW-0446">Lipid-binding</keyword>
<feature type="region of interest" description="Domain III, AAA+ region" evidence="8">
    <location>
        <begin position="102"/>
        <end position="318"/>
    </location>
</feature>
<dbReference type="InterPro" id="IPR010921">
    <property type="entry name" value="Trp_repressor/repl_initiator"/>
</dbReference>
<feature type="binding site" evidence="8">
    <location>
        <position position="149"/>
    </location>
    <ligand>
        <name>ATP</name>
        <dbReference type="ChEBI" id="CHEBI:30616"/>
    </ligand>
</feature>
<proteinExistence type="inferred from homology"/>
<feature type="binding site" evidence="8">
    <location>
        <position position="148"/>
    </location>
    <ligand>
        <name>ATP</name>
        <dbReference type="ChEBI" id="CHEBI:30616"/>
    </ligand>
</feature>
<dbReference type="SMART" id="SM00382">
    <property type="entry name" value="AAA"/>
    <property type="match status" value="1"/>
</dbReference>
<dbReference type="Gene3D" id="1.10.8.60">
    <property type="match status" value="1"/>
</dbReference>
<dbReference type="GO" id="GO:0006270">
    <property type="term" value="P:DNA replication initiation"/>
    <property type="evidence" value="ECO:0007669"/>
    <property type="project" value="UniProtKB-UniRule"/>
</dbReference>
<dbReference type="GO" id="GO:0005886">
    <property type="term" value="C:plasma membrane"/>
    <property type="evidence" value="ECO:0007669"/>
    <property type="project" value="TreeGrafter"/>
</dbReference>
<dbReference type="Pfam" id="PF08299">
    <property type="entry name" value="Bac_DnaA_C"/>
    <property type="match status" value="1"/>
</dbReference>
<keyword evidence="7 8" id="KW-0238">DNA-binding</keyword>
<evidence type="ECO:0000259" key="13">
    <source>
        <dbReference type="SMART" id="SM00760"/>
    </source>
</evidence>
<dbReference type="NCBIfam" id="TIGR00362">
    <property type="entry name" value="DnaA"/>
    <property type="match status" value="1"/>
</dbReference>
<dbReference type="PANTHER" id="PTHR30050">
    <property type="entry name" value="CHROMOSOMAL REPLICATION INITIATOR PROTEIN DNAA"/>
    <property type="match status" value="1"/>
</dbReference>
<comment type="caution">
    <text evidence="14">The sequence shown here is derived from an EMBL/GenBank/DDBJ whole genome shotgun (WGS) entry which is preliminary data.</text>
</comment>
<comment type="function">
    <text evidence="8 10">Plays an essential role in the initiation and regulation of chromosomal replication. ATP-DnaA binds to the origin of replication (oriC) to initiate formation of the DNA replication initiation complex once per cell cycle. Binds the DnaA box (a 9 base pair repeat at the origin) and separates the double-stranded (ds)DNA. Forms a right-handed helical filament on oriC DNA; dsDNA binds to the exterior of the filament while single-stranded (ss)DNA is stabiized in the filament's interior. The ATP-DnaA-oriC complex binds and stabilizes one strand of the AT-rich DNA unwinding element (DUE), permitting loading of DNA polymerase. After initiation quickly degrades to an ADP-DnaA complex that is not apt for DNA replication. Binds acidic phospholipids.</text>
</comment>
<dbReference type="PANTHER" id="PTHR30050:SF2">
    <property type="entry name" value="CHROMOSOMAL REPLICATION INITIATOR PROTEIN DNAA"/>
    <property type="match status" value="1"/>
</dbReference>
<dbReference type="Gene3D" id="3.40.50.300">
    <property type="entry name" value="P-loop containing nucleotide triphosphate hydrolases"/>
    <property type="match status" value="1"/>
</dbReference>
<feature type="binding site" evidence="8">
    <location>
        <position position="146"/>
    </location>
    <ligand>
        <name>ATP</name>
        <dbReference type="ChEBI" id="CHEBI:30616"/>
    </ligand>
</feature>
<name>A0A3D8J353_9HELI</name>
<evidence type="ECO:0000256" key="10">
    <source>
        <dbReference type="RuleBase" id="RU000577"/>
    </source>
</evidence>
<comment type="domain">
    <text evidence="8">Domain I is involved in oligomerization and binding regulators, domain II is flexibile and of varying length in different bacteria, domain III forms the AAA+ region, while domain IV binds dsDNA.</text>
</comment>
<feature type="domain" description="AAA+ ATPase" evidence="12">
    <location>
        <begin position="135"/>
        <end position="266"/>
    </location>
</feature>
<evidence type="ECO:0000256" key="2">
    <source>
        <dbReference type="ARBA" id="ARBA00022490"/>
    </source>
</evidence>
<keyword evidence="2 8" id="KW-0963">Cytoplasm</keyword>
<dbReference type="InterPro" id="IPR013317">
    <property type="entry name" value="DnaA_dom"/>
</dbReference>
<feature type="binding site" evidence="8">
    <location>
        <position position="150"/>
    </location>
    <ligand>
        <name>ATP</name>
        <dbReference type="ChEBI" id="CHEBI:30616"/>
    </ligand>
</feature>
<protein>
    <recommendedName>
        <fullName evidence="8 9">Chromosomal replication initiator protein DnaA</fullName>
    </recommendedName>
</protein>
<dbReference type="GO" id="GO:0005524">
    <property type="term" value="F:ATP binding"/>
    <property type="evidence" value="ECO:0007669"/>
    <property type="project" value="UniProtKB-UniRule"/>
</dbReference>
<dbReference type="SMART" id="SM00760">
    <property type="entry name" value="Bac_DnaA_C"/>
    <property type="match status" value="1"/>
</dbReference>
<keyword evidence="3 8" id="KW-0235">DNA replication</keyword>
<comment type="subunit">
    <text evidence="8">Oligomerizes as a right-handed, spiral filament on DNA at oriC.</text>
</comment>
<dbReference type="Pfam" id="PF00308">
    <property type="entry name" value="Bac_DnaA"/>
    <property type="match status" value="1"/>
</dbReference>
<evidence type="ECO:0000256" key="4">
    <source>
        <dbReference type="ARBA" id="ARBA00022741"/>
    </source>
</evidence>
<dbReference type="HAMAP" id="MF_00377">
    <property type="entry name" value="DnaA_bact"/>
    <property type="match status" value="1"/>
</dbReference>
<evidence type="ECO:0000259" key="12">
    <source>
        <dbReference type="SMART" id="SM00382"/>
    </source>
</evidence>
<sequence length="439" mass="51370">MNGYDILENLKTQVSKNEYTQYVGKIQYDEENSRENLFIFLVDNIFIANWAKRKYQDKMINFVQNMTNSKPEIIFNLKSGKQSLHIPQKTFIFDNNNKSKYIINQEYTFEKFIVGKCNEFAYKMTKEAAMRQRPNWNPLLIYGNTGLGKTHLLIAVCHQVYKQNPKARIIYITAEIMFNEYRHRVQNKTMDQFRERFRTCDYLLIDDIQFLANTEKFQEEFFNTFNEIDNLGGQIILTSDKPPKKIERLQKRLKSRFEHGMSAKVESPELETKLHIIQQKCKLMNIQLDSEIVNLLATQVHDNIREIEGIILKLYGQMSLLNIPITPEIVINELKDRGMEKKGIEFEDIVNSIARELNLKPTEIKTKTRGKNNISKARKMVAYIARQETNTTLPAIASELNLKDHSAVSKQIKKFTQEIQQNPQIATEINNIIAKLKQA</sequence>
<reference evidence="14 15" key="1">
    <citation type="submission" date="2018-04" db="EMBL/GenBank/DDBJ databases">
        <title>Novel Campyloabacter and Helicobacter Species and Strains.</title>
        <authorList>
            <person name="Mannion A.J."/>
            <person name="Shen Z."/>
            <person name="Fox J.G."/>
        </authorList>
    </citation>
    <scope>NUCLEOTIDE SEQUENCE [LARGE SCALE GENOMIC DNA]</scope>
    <source>
        <strain evidence="14 15">MIT 97-5075</strain>
    </source>
</reference>
<evidence type="ECO:0000313" key="14">
    <source>
        <dbReference type="EMBL" id="RDU71962.1"/>
    </source>
</evidence>
<dbReference type="PRINTS" id="PR00051">
    <property type="entry name" value="DNAA"/>
</dbReference>
<dbReference type="SUPFAM" id="SSF48295">
    <property type="entry name" value="TrpR-like"/>
    <property type="match status" value="1"/>
</dbReference>
<dbReference type="SUPFAM" id="SSF52540">
    <property type="entry name" value="P-loop containing nucleoside triphosphate hydrolases"/>
    <property type="match status" value="1"/>
</dbReference>
<dbReference type="Gene3D" id="3.30.300.180">
    <property type="match status" value="1"/>
</dbReference>
<organism evidence="14 15">
    <name type="scientific">Helicobacter aurati</name>
    <dbReference type="NCBI Taxonomy" id="137778"/>
    <lineage>
        <taxon>Bacteria</taxon>
        <taxon>Pseudomonadati</taxon>
        <taxon>Campylobacterota</taxon>
        <taxon>Epsilonproteobacteria</taxon>
        <taxon>Campylobacterales</taxon>
        <taxon>Helicobacteraceae</taxon>
        <taxon>Helicobacter</taxon>
    </lineage>
</organism>
<keyword evidence="15" id="KW-1185">Reference proteome</keyword>
<dbReference type="Proteomes" id="UP000256424">
    <property type="component" value="Unassembled WGS sequence"/>
</dbReference>
<dbReference type="GO" id="GO:0008289">
    <property type="term" value="F:lipid binding"/>
    <property type="evidence" value="ECO:0007669"/>
    <property type="project" value="UniProtKB-KW"/>
</dbReference>
<dbReference type="Pfam" id="PF11638">
    <property type="entry name" value="DnaA_N"/>
    <property type="match status" value="1"/>
</dbReference>